<feature type="region of interest" description="Disordered" evidence="1">
    <location>
        <begin position="18"/>
        <end position="72"/>
    </location>
</feature>
<feature type="compositionally biased region" description="Basic and acidic residues" evidence="1">
    <location>
        <begin position="18"/>
        <end position="28"/>
    </location>
</feature>
<evidence type="ECO:0000313" key="2">
    <source>
        <dbReference type="EMBL" id="KAF3550000.1"/>
    </source>
</evidence>
<organism evidence="2 3">
    <name type="scientific">Brassica cretica</name>
    <name type="common">Mustard</name>
    <dbReference type="NCBI Taxonomy" id="69181"/>
    <lineage>
        <taxon>Eukaryota</taxon>
        <taxon>Viridiplantae</taxon>
        <taxon>Streptophyta</taxon>
        <taxon>Embryophyta</taxon>
        <taxon>Tracheophyta</taxon>
        <taxon>Spermatophyta</taxon>
        <taxon>Magnoliopsida</taxon>
        <taxon>eudicotyledons</taxon>
        <taxon>Gunneridae</taxon>
        <taxon>Pentapetalae</taxon>
        <taxon>rosids</taxon>
        <taxon>malvids</taxon>
        <taxon>Brassicales</taxon>
        <taxon>Brassicaceae</taxon>
        <taxon>Brassiceae</taxon>
        <taxon>Brassica</taxon>
    </lineage>
</organism>
<evidence type="ECO:0000256" key="1">
    <source>
        <dbReference type="SAM" id="MobiDB-lite"/>
    </source>
</evidence>
<keyword evidence="3" id="KW-1185">Reference proteome</keyword>
<feature type="compositionally biased region" description="Polar residues" evidence="1">
    <location>
        <begin position="36"/>
        <end position="57"/>
    </location>
</feature>
<gene>
    <name evidence="2" type="ORF">DY000_02010413</name>
</gene>
<reference evidence="2 3" key="1">
    <citation type="journal article" date="2020" name="BMC Genomics">
        <title>Intraspecific diversification of the crop wild relative Brassica cretica Lam. using demographic model selection.</title>
        <authorList>
            <person name="Kioukis A."/>
            <person name="Michalopoulou V.A."/>
            <person name="Briers L."/>
            <person name="Pirintsos S."/>
            <person name="Studholme D.J."/>
            <person name="Pavlidis P."/>
            <person name="Sarris P.F."/>
        </authorList>
    </citation>
    <scope>NUCLEOTIDE SEQUENCE [LARGE SCALE GENOMIC DNA]</scope>
    <source>
        <strain evidence="3">cv. PFS-1207/04</strain>
    </source>
</reference>
<accession>A0ABQ7CCI7</accession>
<dbReference type="EMBL" id="QGKV02000832">
    <property type="protein sequence ID" value="KAF3550000.1"/>
    <property type="molecule type" value="Genomic_DNA"/>
</dbReference>
<proteinExistence type="predicted"/>
<comment type="caution">
    <text evidence="2">The sequence shown here is derived from an EMBL/GenBank/DDBJ whole genome shotgun (WGS) entry which is preliminary data.</text>
</comment>
<evidence type="ECO:0000313" key="3">
    <source>
        <dbReference type="Proteomes" id="UP000266723"/>
    </source>
</evidence>
<sequence>MQMKKRWRIWWFQRGESFDGTRKDEHDGGSGGSGGERTSSTKKTNTVAERELQTASEKANMAADLEADGVATKEMTHIVTIEEIQSPP</sequence>
<protein>
    <submittedName>
        <fullName evidence="2">Uncharacterized protein</fullName>
    </submittedName>
</protein>
<dbReference type="Proteomes" id="UP000266723">
    <property type="component" value="Unassembled WGS sequence"/>
</dbReference>
<name>A0ABQ7CCI7_BRACR</name>